<sequence length="303" mass="33598">MISARITATAASPKRTRVTGDMKSPSTSFPARNGETLTTGCYQISDKFSYACDSVNELISTVLQRSPSVSRNLADRVTRSILDRIAQGVVSVGDELPPEGVLADELDVSRLTIREAIKTLAGRGVILVKHGKRNRIAPVENWDLLNVELMELRGRMRGESRNLVEQLTEVREIVEIGAAELAAERITPEQLEEMRRHLGTMIQVEAEEGEPDVTRAVEADIAFHRIIIEAAGNEYLAATYRPLEEVLKAVRMDTSATAKVRNEAIHWHGEILNKLENKDTKGSREAMRSHMGQTMGAVREDSE</sequence>
<dbReference type="Pfam" id="PF00392">
    <property type="entry name" value="GntR"/>
    <property type="match status" value="1"/>
</dbReference>
<dbReference type="AlphaFoldDB" id="A0A7K1LI07"/>
<dbReference type="PROSITE" id="PS50949">
    <property type="entry name" value="HTH_GNTR"/>
    <property type="match status" value="1"/>
</dbReference>
<dbReference type="InterPro" id="IPR036388">
    <property type="entry name" value="WH-like_DNA-bd_sf"/>
</dbReference>
<organism evidence="6 7">
    <name type="scientific">Rothia koreensis</name>
    <dbReference type="NCBI Taxonomy" id="592378"/>
    <lineage>
        <taxon>Bacteria</taxon>
        <taxon>Bacillati</taxon>
        <taxon>Actinomycetota</taxon>
        <taxon>Actinomycetes</taxon>
        <taxon>Micrococcales</taxon>
        <taxon>Micrococcaceae</taxon>
        <taxon>Rothia</taxon>
    </lineage>
</organism>
<evidence type="ECO:0000256" key="1">
    <source>
        <dbReference type="ARBA" id="ARBA00023015"/>
    </source>
</evidence>
<evidence type="ECO:0000259" key="5">
    <source>
        <dbReference type="PROSITE" id="PS50949"/>
    </source>
</evidence>
<dbReference type="PRINTS" id="PR00035">
    <property type="entry name" value="HTHGNTR"/>
</dbReference>
<dbReference type="SUPFAM" id="SSF48008">
    <property type="entry name" value="GntR ligand-binding domain-like"/>
    <property type="match status" value="1"/>
</dbReference>
<dbReference type="Pfam" id="PF07729">
    <property type="entry name" value="FCD"/>
    <property type="match status" value="1"/>
</dbReference>
<protein>
    <submittedName>
        <fullName evidence="6">FCD domain-containing protein</fullName>
    </submittedName>
</protein>
<evidence type="ECO:0000256" key="3">
    <source>
        <dbReference type="ARBA" id="ARBA00023163"/>
    </source>
</evidence>
<accession>A0A7K1LI07</accession>
<name>A0A7K1LI07_9MICC</name>
<keyword evidence="7" id="KW-1185">Reference proteome</keyword>
<dbReference type="GO" id="GO:0003677">
    <property type="term" value="F:DNA binding"/>
    <property type="evidence" value="ECO:0007669"/>
    <property type="project" value="UniProtKB-KW"/>
</dbReference>
<dbReference type="SMART" id="SM00895">
    <property type="entry name" value="FCD"/>
    <property type="match status" value="1"/>
</dbReference>
<dbReference type="InterPro" id="IPR000524">
    <property type="entry name" value="Tscrpt_reg_HTH_GntR"/>
</dbReference>
<evidence type="ECO:0000313" key="7">
    <source>
        <dbReference type="Proteomes" id="UP000462152"/>
    </source>
</evidence>
<dbReference type="InterPro" id="IPR008920">
    <property type="entry name" value="TF_FadR/GntR_C"/>
</dbReference>
<dbReference type="CDD" id="cd07377">
    <property type="entry name" value="WHTH_GntR"/>
    <property type="match status" value="1"/>
</dbReference>
<dbReference type="SMART" id="SM00345">
    <property type="entry name" value="HTH_GNTR"/>
    <property type="match status" value="1"/>
</dbReference>
<feature type="region of interest" description="Disordered" evidence="4">
    <location>
        <begin position="279"/>
        <end position="303"/>
    </location>
</feature>
<keyword evidence="3" id="KW-0804">Transcription</keyword>
<dbReference type="InterPro" id="IPR036390">
    <property type="entry name" value="WH_DNA-bd_sf"/>
</dbReference>
<feature type="compositionally biased region" description="Basic and acidic residues" evidence="4">
    <location>
        <begin position="279"/>
        <end position="288"/>
    </location>
</feature>
<keyword evidence="2" id="KW-0238">DNA-binding</keyword>
<dbReference type="PANTHER" id="PTHR43537">
    <property type="entry name" value="TRANSCRIPTIONAL REGULATOR, GNTR FAMILY"/>
    <property type="match status" value="1"/>
</dbReference>
<keyword evidence="1" id="KW-0805">Transcription regulation</keyword>
<reference evidence="6 7" key="1">
    <citation type="submission" date="2019-12" db="EMBL/GenBank/DDBJ databases">
        <authorList>
            <person name="Li J."/>
            <person name="Shi Y."/>
            <person name="Xu G."/>
            <person name="Xiao D."/>
            <person name="Ran X."/>
        </authorList>
    </citation>
    <scope>NUCLEOTIDE SEQUENCE [LARGE SCALE GENOMIC DNA]</scope>
    <source>
        <strain evidence="6 7">JCM 15915</strain>
    </source>
</reference>
<dbReference type="InterPro" id="IPR011711">
    <property type="entry name" value="GntR_C"/>
</dbReference>
<dbReference type="PANTHER" id="PTHR43537:SF5">
    <property type="entry name" value="UXU OPERON TRANSCRIPTIONAL REGULATOR"/>
    <property type="match status" value="1"/>
</dbReference>
<proteinExistence type="predicted"/>
<feature type="domain" description="HTH gntR-type" evidence="5">
    <location>
        <begin position="71"/>
        <end position="139"/>
    </location>
</feature>
<feature type="region of interest" description="Disordered" evidence="4">
    <location>
        <begin position="1"/>
        <end position="31"/>
    </location>
</feature>
<gene>
    <name evidence="6" type="ORF">GMA10_06285</name>
</gene>
<evidence type="ECO:0000313" key="6">
    <source>
        <dbReference type="EMBL" id="MUN54821.1"/>
    </source>
</evidence>
<dbReference type="SUPFAM" id="SSF46785">
    <property type="entry name" value="Winged helix' DNA-binding domain"/>
    <property type="match status" value="1"/>
</dbReference>
<comment type="caution">
    <text evidence="6">The sequence shown here is derived from an EMBL/GenBank/DDBJ whole genome shotgun (WGS) entry which is preliminary data.</text>
</comment>
<dbReference type="GO" id="GO:0003700">
    <property type="term" value="F:DNA-binding transcription factor activity"/>
    <property type="evidence" value="ECO:0007669"/>
    <property type="project" value="InterPro"/>
</dbReference>
<dbReference type="Gene3D" id="1.20.120.530">
    <property type="entry name" value="GntR ligand-binding domain-like"/>
    <property type="match status" value="1"/>
</dbReference>
<dbReference type="EMBL" id="WOGT01000002">
    <property type="protein sequence ID" value="MUN54821.1"/>
    <property type="molecule type" value="Genomic_DNA"/>
</dbReference>
<evidence type="ECO:0000256" key="2">
    <source>
        <dbReference type="ARBA" id="ARBA00023125"/>
    </source>
</evidence>
<dbReference type="Gene3D" id="1.10.10.10">
    <property type="entry name" value="Winged helix-like DNA-binding domain superfamily/Winged helix DNA-binding domain"/>
    <property type="match status" value="1"/>
</dbReference>
<evidence type="ECO:0000256" key="4">
    <source>
        <dbReference type="SAM" id="MobiDB-lite"/>
    </source>
</evidence>
<dbReference type="Proteomes" id="UP000462152">
    <property type="component" value="Unassembled WGS sequence"/>
</dbReference>